<evidence type="ECO:0000313" key="3">
    <source>
        <dbReference type="EMBL" id="TDC20442.1"/>
    </source>
</evidence>
<gene>
    <name evidence="3" type="ORF">E1284_00620</name>
</gene>
<name>A0A4R4PF55_9ACTN</name>
<evidence type="ECO:0000313" key="4">
    <source>
        <dbReference type="Proteomes" id="UP000295431"/>
    </source>
</evidence>
<dbReference type="FunFam" id="3.40.50.720:FF:000173">
    <property type="entry name" value="3-oxoacyl-[acyl-carrier protein] reductase"/>
    <property type="match status" value="1"/>
</dbReference>
<dbReference type="OrthoDB" id="9803333at2"/>
<evidence type="ECO:0000256" key="2">
    <source>
        <dbReference type="ARBA" id="ARBA00023002"/>
    </source>
</evidence>
<dbReference type="InterPro" id="IPR002347">
    <property type="entry name" value="SDR_fam"/>
</dbReference>
<dbReference type="Gene3D" id="3.40.50.720">
    <property type="entry name" value="NAD(P)-binding Rossmann-like Domain"/>
    <property type="match status" value="1"/>
</dbReference>
<dbReference type="PRINTS" id="PR00080">
    <property type="entry name" value="SDRFAMILY"/>
</dbReference>
<comment type="similarity">
    <text evidence="1">Belongs to the short-chain dehydrogenases/reductases (SDR) family.</text>
</comment>
<dbReference type="GO" id="GO:0016616">
    <property type="term" value="F:oxidoreductase activity, acting on the CH-OH group of donors, NAD or NADP as acceptor"/>
    <property type="evidence" value="ECO:0007669"/>
    <property type="project" value="TreeGrafter"/>
</dbReference>
<dbReference type="InterPro" id="IPR036291">
    <property type="entry name" value="NAD(P)-bd_dom_sf"/>
</dbReference>
<sequence length="244" mass="25155">MALVTGASGGIGAATARSLARHGMDVWLTYSGAEDGARRTAEECAAHGVRTAVSRLDVRSIDDVRRLTARIGDEWGALHVLVNNAGVCPYTAWPDIGPDEWDTVMEINARGAFFLTKEAIALLRAAGGDRAIVNVASLAGQVGGISTSVHYAASKAAVLAMTRSFARLLAAEGIRVNAVSPGPVSTPMTSALDPGVRDRLAASVPLGRLGRPEDVAHTICLLASPEAAFTTGATVDVNGGLRTG</sequence>
<dbReference type="Proteomes" id="UP000295431">
    <property type="component" value="Unassembled WGS sequence"/>
</dbReference>
<dbReference type="InterPro" id="IPR020904">
    <property type="entry name" value="Sc_DH/Rdtase_CS"/>
</dbReference>
<dbReference type="AlphaFoldDB" id="A0A4R4PF55"/>
<protein>
    <submittedName>
        <fullName evidence="3">SDR family oxidoreductase</fullName>
    </submittedName>
</protein>
<keyword evidence="4" id="KW-1185">Reference proteome</keyword>
<dbReference type="SUPFAM" id="SSF51735">
    <property type="entry name" value="NAD(P)-binding Rossmann-fold domains"/>
    <property type="match status" value="1"/>
</dbReference>
<proteinExistence type="inferred from homology"/>
<comment type="caution">
    <text evidence="3">The sequence shown here is derived from an EMBL/GenBank/DDBJ whole genome shotgun (WGS) entry which is preliminary data.</text>
</comment>
<reference evidence="3 4" key="1">
    <citation type="submission" date="2019-03" db="EMBL/GenBank/DDBJ databases">
        <title>Draft genome sequences of novel Actinobacteria.</title>
        <authorList>
            <person name="Sahin N."/>
            <person name="Ay H."/>
            <person name="Saygin H."/>
        </authorList>
    </citation>
    <scope>NUCLEOTIDE SEQUENCE [LARGE SCALE GENOMIC DNA]</scope>
    <source>
        <strain evidence="3 4">DSM 45347</strain>
    </source>
</reference>
<keyword evidence="2" id="KW-0560">Oxidoreductase</keyword>
<dbReference type="EMBL" id="SMJW01000001">
    <property type="protein sequence ID" value="TDC20442.1"/>
    <property type="molecule type" value="Genomic_DNA"/>
</dbReference>
<organism evidence="3 4">
    <name type="scientific">Actinomadura bangladeshensis</name>
    <dbReference type="NCBI Taxonomy" id="453573"/>
    <lineage>
        <taxon>Bacteria</taxon>
        <taxon>Bacillati</taxon>
        <taxon>Actinomycetota</taxon>
        <taxon>Actinomycetes</taxon>
        <taxon>Streptosporangiales</taxon>
        <taxon>Thermomonosporaceae</taxon>
        <taxon>Actinomadura</taxon>
    </lineage>
</organism>
<evidence type="ECO:0000256" key="1">
    <source>
        <dbReference type="ARBA" id="ARBA00006484"/>
    </source>
</evidence>
<dbReference type="PANTHER" id="PTHR42760">
    <property type="entry name" value="SHORT-CHAIN DEHYDROGENASES/REDUCTASES FAMILY MEMBER"/>
    <property type="match status" value="1"/>
</dbReference>
<accession>A0A4R4PF55</accession>
<dbReference type="Pfam" id="PF13561">
    <property type="entry name" value="adh_short_C2"/>
    <property type="match status" value="1"/>
</dbReference>
<dbReference type="PRINTS" id="PR00081">
    <property type="entry name" value="GDHRDH"/>
</dbReference>
<dbReference type="PROSITE" id="PS00061">
    <property type="entry name" value="ADH_SHORT"/>
    <property type="match status" value="1"/>
</dbReference>
<dbReference type="PANTHER" id="PTHR42760:SF133">
    <property type="entry name" value="3-OXOACYL-[ACYL-CARRIER-PROTEIN] REDUCTASE"/>
    <property type="match status" value="1"/>
</dbReference>